<dbReference type="HAMAP" id="MF_02065">
    <property type="entry name" value="MltG"/>
    <property type="match status" value="1"/>
</dbReference>
<name>A0A1F4Y3Q7_9BACT</name>
<dbReference type="InterPro" id="IPR003770">
    <property type="entry name" value="MLTG-like"/>
</dbReference>
<sequence length="316" mass="35537">MGFYIRVALLCGIVLGFVSYVFFFSPPRSFPQQFLLSVRSGETAGDIAETLKADNAIRSEFVFKVLLRLSRSHNRIIAGTYYFDHPQNAFSIVWRLHIGNFNLEPVKVTLPEGTNVSQMNAIFKNSLPIFDSQTFLTLAKSKEGYLFPDTYFFYPGEDSKQIIETMEENFSARISNPAVQKVLSASGKSKADILIMASLIEKEAPDTVNRQIISGILWKRIKIGMPLQVDAVMPYITGKPGSEILQTDYKIDSPYNTYLYKGLPPGPITNPGIDAIIAAATPTTTPYLYYLSDEDGKFHYGKTFDEQLANQRKYLK</sequence>
<dbReference type="GO" id="GO:0009252">
    <property type="term" value="P:peptidoglycan biosynthetic process"/>
    <property type="evidence" value="ECO:0007669"/>
    <property type="project" value="UniProtKB-UniRule"/>
</dbReference>
<gene>
    <name evidence="7" type="primary">mltG</name>
    <name evidence="8" type="ORF">A2419_02025</name>
</gene>
<dbReference type="PANTHER" id="PTHR30518:SF2">
    <property type="entry name" value="ENDOLYTIC MUREIN TRANSGLYCOSYLASE"/>
    <property type="match status" value="1"/>
</dbReference>
<dbReference type="Pfam" id="PF02618">
    <property type="entry name" value="YceG"/>
    <property type="match status" value="1"/>
</dbReference>
<dbReference type="AlphaFoldDB" id="A0A1F4Y3Q7"/>
<dbReference type="GO" id="GO:0008932">
    <property type="term" value="F:lytic endotransglycosylase activity"/>
    <property type="evidence" value="ECO:0007669"/>
    <property type="project" value="UniProtKB-UniRule"/>
</dbReference>
<keyword evidence="4 7" id="KW-0472">Membrane</keyword>
<dbReference type="EC" id="4.2.2.29" evidence="7"/>
<comment type="caution">
    <text evidence="8">The sequence shown here is derived from an EMBL/GenBank/DDBJ whole genome shotgun (WGS) entry which is preliminary data.</text>
</comment>
<evidence type="ECO:0000313" key="8">
    <source>
        <dbReference type="EMBL" id="OGC88498.1"/>
    </source>
</evidence>
<keyword evidence="3 7" id="KW-1133">Transmembrane helix</keyword>
<evidence type="ECO:0000256" key="1">
    <source>
        <dbReference type="ARBA" id="ARBA00022475"/>
    </source>
</evidence>
<comment type="function">
    <text evidence="7">Functions as a peptidoglycan terminase that cleaves nascent peptidoglycan strands endolytically to terminate their elongation.</text>
</comment>
<keyword evidence="1 7" id="KW-1003">Cell membrane</keyword>
<evidence type="ECO:0000256" key="6">
    <source>
        <dbReference type="ARBA" id="ARBA00023316"/>
    </source>
</evidence>
<organism evidence="8 9">
    <name type="scientific">Candidatus Adlerbacteria bacterium RIFOXYC1_FULL_48_26</name>
    <dbReference type="NCBI Taxonomy" id="1797247"/>
    <lineage>
        <taxon>Bacteria</taxon>
        <taxon>Candidatus Adleribacteriota</taxon>
    </lineage>
</organism>
<accession>A0A1F4Y3Q7</accession>
<dbReference type="Proteomes" id="UP000176568">
    <property type="component" value="Unassembled WGS sequence"/>
</dbReference>
<protein>
    <recommendedName>
        <fullName evidence="7">Endolytic murein transglycosylase</fullName>
        <ecNumber evidence="7">4.2.2.29</ecNumber>
    </recommendedName>
    <alternativeName>
        <fullName evidence="7">Peptidoglycan lytic transglycosylase</fullName>
    </alternativeName>
    <alternativeName>
        <fullName evidence="7">Peptidoglycan polymerization terminase</fullName>
    </alternativeName>
</protein>
<evidence type="ECO:0000256" key="5">
    <source>
        <dbReference type="ARBA" id="ARBA00023239"/>
    </source>
</evidence>
<evidence type="ECO:0000256" key="3">
    <source>
        <dbReference type="ARBA" id="ARBA00022989"/>
    </source>
</evidence>
<evidence type="ECO:0000256" key="4">
    <source>
        <dbReference type="ARBA" id="ARBA00023136"/>
    </source>
</evidence>
<dbReference type="STRING" id="1797247.A2419_02025"/>
<keyword evidence="5 7" id="KW-0456">Lyase</keyword>
<keyword evidence="6 7" id="KW-0961">Cell wall biogenesis/degradation</keyword>
<evidence type="ECO:0000313" key="9">
    <source>
        <dbReference type="Proteomes" id="UP000176568"/>
    </source>
</evidence>
<comment type="similarity">
    <text evidence="7">Belongs to the transglycosylase MltG family.</text>
</comment>
<comment type="catalytic activity">
    <reaction evidence="7">
        <text>a peptidoglycan chain = a peptidoglycan chain with N-acetyl-1,6-anhydromuramyl-[peptide] at the reducing end + a peptidoglycan chain with N-acetylglucosamine at the non-reducing end.</text>
        <dbReference type="EC" id="4.2.2.29"/>
    </reaction>
</comment>
<keyword evidence="2 7" id="KW-0812">Transmembrane</keyword>
<dbReference type="GO" id="GO:0071555">
    <property type="term" value="P:cell wall organization"/>
    <property type="evidence" value="ECO:0007669"/>
    <property type="project" value="UniProtKB-KW"/>
</dbReference>
<dbReference type="GO" id="GO:0005886">
    <property type="term" value="C:plasma membrane"/>
    <property type="evidence" value="ECO:0007669"/>
    <property type="project" value="UniProtKB-UniRule"/>
</dbReference>
<dbReference type="PANTHER" id="PTHR30518">
    <property type="entry name" value="ENDOLYTIC MUREIN TRANSGLYCOSYLASE"/>
    <property type="match status" value="1"/>
</dbReference>
<dbReference type="Gene3D" id="3.30.1490.480">
    <property type="entry name" value="Endolytic murein transglycosylase"/>
    <property type="match status" value="1"/>
</dbReference>
<reference evidence="8 9" key="1">
    <citation type="journal article" date="2016" name="Nat. Commun.">
        <title>Thousands of microbial genomes shed light on interconnected biogeochemical processes in an aquifer system.</title>
        <authorList>
            <person name="Anantharaman K."/>
            <person name="Brown C.T."/>
            <person name="Hug L.A."/>
            <person name="Sharon I."/>
            <person name="Castelle C.J."/>
            <person name="Probst A.J."/>
            <person name="Thomas B.C."/>
            <person name="Singh A."/>
            <person name="Wilkins M.J."/>
            <person name="Karaoz U."/>
            <person name="Brodie E.L."/>
            <person name="Williams K.H."/>
            <person name="Hubbard S.S."/>
            <person name="Banfield J.F."/>
        </authorList>
    </citation>
    <scope>NUCLEOTIDE SEQUENCE [LARGE SCALE GENOMIC DNA]</scope>
</reference>
<evidence type="ECO:0000256" key="7">
    <source>
        <dbReference type="HAMAP-Rule" id="MF_02065"/>
    </source>
</evidence>
<proteinExistence type="inferred from homology"/>
<evidence type="ECO:0000256" key="2">
    <source>
        <dbReference type="ARBA" id="ARBA00022692"/>
    </source>
</evidence>
<dbReference type="EMBL" id="MEXB01000008">
    <property type="protein sequence ID" value="OGC88498.1"/>
    <property type="molecule type" value="Genomic_DNA"/>
</dbReference>
<feature type="site" description="Important for catalytic activity" evidence="7">
    <location>
        <position position="203"/>
    </location>
</feature>
<dbReference type="NCBIfam" id="TIGR00247">
    <property type="entry name" value="endolytic transglycosylase MltG"/>
    <property type="match status" value="1"/>
</dbReference>